<feature type="chain" id="PRO_5016389876" evidence="1">
    <location>
        <begin position="18"/>
        <end position="55"/>
    </location>
</feature>
<dbReference type="Proteomes" id="UP000247233">
    <property type="component" value="Unassembled WGS sequence"/>
</dbReference>
<name>A0A317WUH8_9EURO</name>
<proteinExistence type="predicted"/>
<evidence type="ECO:0000313" key="3">
    <source>
        <dbReference type="Proteomes" id="UP000247233"/>
    </source>
</evidence>
<feature type="signal peptide" evidence="1">
    <location>
        <begin position="1"/>
        <end position="17"/>
    </location>
</feature>
<accession>A0A317WUH8</accession>
<sequence length="55" mass="5842">MFKSLAAIALGASLVGAQSPPGYIPSSNNYLGVDFQLCHRQPRPLGQRVAASTRK</sequence>
<evidence type="ECO:0000313" key="2">
    <source>
        <dbReference type="EMBL" id="PWY88508.1"/>
    </source>
</evidence>
<dbReference type="GeneID" id="37068678"/>
<keyword evidence="3" id="KW-1185">Reference proteome</keyword>
<reference evidence="2 3" key="1">
    <citation type="submission" date="2016-12" db="EMBL/GenBank/DDBJ databases">
        <title>The genomes of Aspergillus section Nigri reveals drivers in fungal speciation.</title>
        <authorList>
            <consortium name="DOE Joint Genome Institute"/>
            <person name="Vesth T.C."/>
            <person name="Nybo J."/>
            <person name="Theobald S."/>
            <person name="Brandl J."/>
            <person name="Frisvad J.C."/>
            <person name="Nielsen K.F."/>
            <person name="Lyhne E.K."/>
            <person name="Kogle M.E."/>
            <person name="Kuo A."/>
            <person name="Riley R."/>
            <person name="Clum A."/>
            <person name="Nolan M."/>
            <person name="Lipzen A."/>
            <person name="Salamov A."/>
            <person name="Henrissat B."/>
            <person name="Wiebenga A."/>
            <person name="De Vries R.P."/>
            <person name="Grigoriev I.V."/>
            <person name="Mortensen U.H."/>
            <person name="Andersen M.R."/>
            <person name="Baker S.E."/>
        </authorList>
    </citation>
    <scope>NUCLEOTIDE SEQUENCE [LARGE SCALE GENOMIC DNA]</scope>
    <source>
        <strain evidence="2 3">CBS 117.55</strain>
    </source>
</reference>
<dbReference type="OrthoDB" id="2506647at2759"/>
<protein>
    <submittedName>
        <fullName evidence="2">Uncharacterized protein</fullName>
    </submittedName>
</protein>
<dbReference type="VEuPathDB" id="FungiDB:BO70DRAFT_394209"/>
<gene>
    <name evidence="2" type="ORF">BO70DRAFT_394209</name>
</gene>
<dbReference type="AlphaFoldDB" id="A0A317WUH8"/>
<evidence type="ECO:0000256" key="1">
    <source>
        <dbReference type="SAM" id="SignalP"/>
    </source>
</evidence>
<comment type="caution">
    <text evidence="2">The sequence shown here is derived from an EMBL/GenBank/DDBJ whole genome shotgun (WGS) entry which is preliminary data.</text>
</comment>
<dbReference type="RefSeq" id="XP_025402044.1">
    <property type="nucleotide sequence ID" value="XM_025546441.1"/>
</dbReference>
<keyword evidence="1" id="KW-0732">Signal</keyword>
<dbReference type="EMBL" id="MSFL01000005">
    <property type="protein sequence ID" value="PWY88508.1"/>
    <property type="molecule type" value="Genomic_DNA"/>
</dbReference>
<organism evidence="2 3">
    <name type="scientific">Aspergillus heteromorphus CBS 117.55</name>
    <dbReference type="NCBI Taxonomy" id="1448321"/>
    <lineage>
        <taxon>Eukaryota</taxon>
        <taxon>Fungi</taxon>
        <taxon>Dikarya</taxon>
        <taxon>Ascomycota</taxon>
        <taxon>Pezizomycotina</taxon>
        <taxon>Eurotiomycetes</taxon>
        <taxon>Eurotiomycetidae</taxon>
        <taxon>Eurotiales</taxon>
        <taxon>Aspergillaceae</taxon>
        <taxon>Aspergillus</taxon>
        <taxon>Aspergillus subgen. Circumdati</taxon>
    </lineage>
</organism>